<feature type="compositionally biased region" description="Basic residues" evidence="1">
    <location>
        <begin position="1"/>
        <end position="10"/>
    </location>
</feature>
<reference evidence="3" key="1">
    <citation type="journal article" date="2016" name="Proc. Natl. Acad. Sci. U.S.A.">
        <title>Lipid metabolic changes in an early divergent fungus govern the establishment of a mutualistic symbiosis with endobacteria.</title>
        <authorList>
            <person name="Lastovetsky O.A."/>
            <person name="Gaspar M.L."/>
            <person name="Mondo S.J."/>
            <person name="LaButti K.M."/>
            <person name="Sandor L."/>
            <person name="Grigoriev I.V."/>
            <person name="Henry S.A."/>
            <person name="Pawlowska T.E."/>
        </authorList>
    </citation>
    <scope>NUCLEOTIDE SEQUENCE [LARGE SCALE GENOMIC DNA]</scope>
    <source>
        <strain evidence="3">ATCC 52814</strain>
    </source>
</reference>
<feature type="compositionally biased region" description="Polar residues" evidence="1">
    <location>
        <begin position="66"/>
        <end position="78"/>
    </location>
</feature>
<dbReference type="InterPro" id="IPR029063">
    <property type="entry name" value="SAM-dependent_MTases_sf"/>
</dbReference>
<sequence>MGVSQSKKKSSSSTKDMKLYSKRYLTTNSTSTTSSQPQSVSTRSNHGKHINNNSNNSSSSNDSSNKIQPSVLHNSNDISRPATPIKTNTSMSNQSSIINRFSAINSSPSIVSSPSTSEKQHIHSHQSNSFFLPKDWESKNYDYNLHFALKTIFGGNVTPTVAPRLQKGAVIVQMGSCTGPWMMDLATQYPDCRFFGIEIIPNSFLQDFPPLPNVTFERGLPYNEIFEKFKDNSVDYVHLRTCSGYLDVTRWTLLIQDIFRALKPGGVIRVEDIHNQPSGTVMIESFIETIRNISSANNFDFDIIAKMGTILTQQNFQVIETKKKTIHYGSGGRLAEEFLLFILNSFEQAGDQLGPMLGLDIEDYKHRVEMFCAQCVKNDASMDWYSYVAKKP</sequence>
<feature type="region of interest" description="Disordered" evidence="1">
    <location>
        <begin position="1"/>
        <end position="92"/>
    </location>
</feature>
<dbReference type="EMBL" id="KV922000">
    <property type="protein sequence ID" value="ORE03540.1"/>
    <property type="molecule type" value="Genomic_DNA"/>
</dbReference>
<dbReference type="GO" id="GO:0008757">
    <property type="term" value="F:S-adenosylmethionine-dependent methyltransferase activity"/>
    <property type="evidence" value="ECO:0007669"/>
    <property type="project" value="InterPro"/>
</dbReference>
<dbReference type="OrthoDB" id="2013972at2759"/>
<proteinExistence type="predicted"/>
<dbReference type="Gene3D" id="3.40.50.150">
    <property type="entry name" value="Vaccinia Virus protein VP39"/>
    <property type="match status" value="1"/>
</dbReference>
<gene>
    <name evidence="3" type="ORF">BCV72DRAFT_308141</name>
</gene>
<feature type="compositionally biased region" description="Low complexity" evidence="1">
    <location>
        <begin position="26"/>
        <end position="44"/>
    </location>
</feature>
<organism evidence="3">
    <name type="scientific">Rhizopus microsporus var. microsporus</name>
    <dbReference type="NCBI Taxonomy" id="86635"/>
    <lineage>
        <taxon>Eukaryota</taxon>
        <taxon>Fungi</taxon>
        <taxon>Fungi incertae sedis</taxon>
        <taxon>Mucoromycota</taxon>
        <taxon>Mucoromycotina</taxon>
        <taxon>Mucoromycetes</taxon>
        <taxon>Mucorales</taxon>
        <taxon>Mucorineae</taxon>
        <taxon>Rhizopodaceae</taxon>
        <taxon>Rhizopus</taxon>
    </lineage>
</organism>
<name>A0A1X0QUU8_RHIZD</name>
<feature type="domain" description="Methyltransferase type 11" evidence="2">
    <location>
        <begin position="173"/>
        <end position="268"/>
    </location>
</feature>
<dbReference type="InterPro" id="IPR013216">
    <property type="entry name" value="Methyltransf_11"/>
</dbReference>
<accession>A0A1X0QUU8</accession>
<dbReference type="Pfam" id="PF08241">
    <property type="entry name" value="Methyltransf_11"/>
    <property type="match status" value="1"/>
</dbReference>
<dbReference type="SUPFAM" id="SSF53335">
    <property type="entry name" value="S-adenosyl-L-methionine-dependent methyltransferases"/>
    <property type="match status" value="1"/>
</dbReference>
<evidence type="ECO:0000313" key="3">
    <source>
        <dbReference type="EMBL" id="ORE03540.1"/>
    </source>
</evidence>
<evidence type="ECO:0000256" key="1">
    <source>
        <dbReference type="SAM" id="MobiDB-lite"/>
    </source>
</evidence>
<dbReference type="AlphaFoldDB" id="A0A1X0QUU8"/>
<feature type="compositionally biased region" description="Low complexity" evidence="1">
    <location>
        <begin position="51"/>
        <end position="65"/>
    </location>
</feature>
<dbReference type="VEuPathDB" id="FungiDB:BCV72DRAFT_308141"/>
<protein>
    <recommendedName>
        <fullName evidence="2">Methyltransferase type 11 domain-containing protein</fullName>
    </recommendedName>
</protein>
<dbReference type="Proteomes" id="UP000242414">
    <property type="component" value="Unassembled WGS sequence"/>
</dbReference>
<evidence type="ECO:0000259" key="2">
    <source>
        <dbReference type="Pfam" id="PF08241"/>
    </source>
</evidence>